<evidence type="ECO:0000313" key="3">
    <source>
        <dbReference type="Proteomes" id="UP000245466"/>
    </source>
</evidence>
<dbReference type="AlphaFoldDB" id="A0A2U1AZ40"/>
<feature type="domain" description="N-acetyltransferase" evidence="1">
    <location>
        <begin position="16"/>
        <end position="182"/>
    </location>
</feature>
<dbReference type="EMBL" id="QEKI01000004">
    <property type="protein sequence ID" value="PVY41695.1"/>
    <property type="molecule type" value="Genomic_DNA"/>
</dbReference>
<evidence type="ECO:0000313" key="2">
    <source>
        <dbReference type="EMBL" id="PVY41695.1"/>
    </source>
</evidence>
<sequence length="198" mass="22418">MRSAPTAQPLIVAPGITLHEAQVSDASALYQLIDSGRPYLREWLPFIDFSQSATDTELYLRSVTTPGNLQDQVYTIRFQNRVAGIIGYKTIDRLNSKLEIGYWLGEEFQRKGIMIRCCAALITQAFEQLSMNRIQIKVGVGNSKSSRIPQQLGFKLEGIERDGEWLQGRFIDLEVYSLLKREWSESPPNFDPGESGRS</sequence>
<dbReference type="GO" id="GO:0008999">
    <property type="term" value="F:protein-N-terminal-alanine acetyltransferase activity"/>
    <property type="evidence" value="ECO:0007669"/>
    <property type="project" value="TreeGrafter"/>
</dbReference>
<dbReference type="InterPro" id="IPR051908">
    <property type="entry name" value="Ribosomal_N-acetyltransferase"/>
</dbReference>
<dbReference type="InterPro" id="IPR016181">
    <property type="entry name" value="Acyl_CoA_acyltransferase"/>
</dbReference>
<dbReference type="PANTHER" id="PTHR43441:SF12">
    <property type="entry name" value="RIBOSOMAL N-ACETYLTRANSFERASE YDAF-RELATED"/>
    <property type="match status" value="1"/>
</dbReference>
<dbReference type="RefSeq" id="WP_116542755.1">
    <property type="nucleotide sequence ID" value="NZ_QEKI01000004.1"/>
</dbReference>
<dbReference type="PROSITE" id="PS51186">
    <property type="entry name" value="GNAT"/>
    <property type="match status" value="1"/>
</dbReference>
<protein>
    <submittedName>
        <fullName evidence="2">Ribosomal-protein-serine acetyltransferase</fullName>
    </submittedName>
</protein>
<proteinExistence type="predicted"/>
<accession>A0A2U1AZ40</accession>
<name>A0A2U1AZ40_9BACT</name>
<dbReference type="OrthoDB" id="9788916at2"/>
<dbReference type="InterPro" id="IPR000182">
    <property type="entry name" value="GNAT_dom"/>
</dbReference>
<dbReference type="Proteomes" id="UP000245466">
    <property type="component" value="Unassembled WGS sequence"/>
</dbReference>
<keyword evidence="2" id="KW-0808">Transferase</keyword>
<dbReference type="GO" id="GO:1990189">
    <property type="term" value="F:protein N-terminal-serine acetyltransferase activity"/>
    <property type="evidence" value="ECO:0007669"/>
    <property type="project" value="TreeGrafter"/>
</dbReference>
<dbReference type="SUPFAM" id="SSF55729">
    <property type="entry name" value="Acyl-CoA N-acyltransferases (Nat)"/>
    <property type="match status" value="1"/>
</dbReference>
<dbReference type="Pfam" id="PF13302">
    <property type="entry name" value="Acetyltransf_3"/>
    <property type="match status" value="1"/>
</dbReference>
<evidence type="ECO:0000259" key="1">
    <source>
        <dbReference type="PROSITE" id="PS51186"/>
    </source>
</evidence>
<reference evidence="2 3" key="1">
    <citation type="submission" date="2018-04" db="EMBL/GenBank/DDBJ databases">
        <title>Genomic Encyclopedia of Type Strains, Phase IV (KMG-IV): sequencing the most valuable type-strain genomes for metagenomic binning, comparative biology and taxonomic classification.</title>
        <authorList>
            <person name="Goeker M."/>
        </authorList>
    </citation>
    <scope>NUCLEOTIDE SEQUENCE [LARGE SCALE GENOMIC DNA]</scope>
    <source>
        <strain evidence="2 3">DSM 100231</strain>
    </source>
</reference>
<dbReference type="PANTHER" id="PTHR43441">
    <property type="entry name" value="RIBOSOMAL-PROTEIN-SERINE ACETYLTRANSFERASE"/>
    <property type="match status" value="1"/>
</dbReference>
<dbReference type="GO" id="GO:0005737">
    <property type="term" value="C:cytoplasm"/>
    <property type="evidence" value="ECO:0007669"/>
    <property type="project" value="TreeGrafter"/>
</dbReference>
<comment type="caution">
    <text evidence="2">The sequence shown here is derived from an EMBL/GenBank/DDBJ whole genome shotgun (WGS) entry which is preliminary data.</text>
</comment>
<keyword evidence="3" id="KW-1185">Reference proteome</keyword>
<organism evidence="2 3">
    <name type="scientific">Pontibacter virosus</name>
    <dbReference type="NCBI Taxonomy" id="1765052"/>
    <lineage>
        <taxon>Bacteria</taxon>
        <taxon>Pseudomonadati</taxon>
        <taxon>Bacteroidota</taxon>
        <taxon>Cytophagia</taxon>
        <taxon>Cytophagales</taxon>
        <taxon>Hymenobacteraceae</taxon>
        <taxon>Pontibacter</taxon>
    </lineage>
</organism>
<gene>
    <name evidence="2" type="ORF">C8E01_10466</name>
</gene>
<dbReference type="Gene3D" id="3.40.630.30">
    <property type="match status" value="1"/>
</dbReference>